<dbReference type="EMBL" id="JAEHNZ010000002">
    <property type="protein sequence ID" value="MBK0396155.1"/>
    <property type="molecule type" value="Genomic_DNA"/>
</dbReference>
<dbReference type="Proteomes" id="UP000614058">
    <property type="component" value="Unassembled WGS sequence"/>
</dbReference>
<protein>
    <submittedName>
        <fullName evidence="2">AAA family ATPase</fullName>
    </submittedName>
</protein>
<evidence type="ECO:0000259" key="1">
    <source>
        <dbReference type="Pfam" id="PF09511"/>
    </source>
</evidence>
<reference evidence="2 3" key="1">
    <citation type="journal article" date="2021" name="Pathogens">
        <title>Isolation and Characterization of Kingella bonacorsii sp. nov., A Novel Kingella Species Detected in a Stable Periodontitis Subject.</title>
        <authorList>
            <person name="Antezack A."/>
            <person name="Boxberger M."/>
            <person name="Rolland C."/>
            <person name="Monnet-Corti V."/>
            <person name="La Scola B."/>
        </authorList>
    </citation>
    <scope>NUCLEOTIDE SEQUENCE [LARGE SCALE GENOMIC DNA]</scope>
    <source>
        <strain evidence="2 3">Marseille-Q4569</strain>
    </source>
</reference>
<evidence type="ECO:0000313" key="3">
    <source>
        <dbReference type="Proteomes" id="UP000614058"/>
    </source>
</evidence>
<comment type="caution">
    <text evidence="2">The sequence shown here is derived from an EMBL/GenBank/DDBJ whole genome shotgun (WGS) entry which is preliminary data.</text>
</comment>
<keyword evidence="3" id="KW-1185">Reference proteome</keyword>
<accession>A0ABS1BS88</accession>
<dbReference type="InterPro" id="IPR019039">
    <property type="entry name" value="T4-Rnl1-like_N"/>
</dbReference>
<name>A0ABS1BS88_9NEIS</name>
<dbReference type="RefSeq" id="WP_200522325.1">
    <property type="nucleotide sequence ID" value="NZ_JAEHNZ010000002.1"/>
</dbReference>
<dbReference type="Pfam" id="PF13671">
    <property type="entry name" value="AAA_33"/>
    <property type="match status" value="1"/>
</dbReference>
<dbReference type="Pfam" id="PF09511">
    <property type="entry name" value="RNA_lig_T4_1"/>
    <property type="match status" value="1"/>
</dbReference>
<dbReference type="Gene3D" id="3.40.50.300">
    <property type="entry name" value="P-loop containing nucleotide triphosphate hydrolases"/>
    <property type="match status" value="1"/>
</dbReference>
<sequence length="492" mass="56537">MQKFILLRGHQGSGKSTYAAELIVQFKNEHPNAQIVHIENDKELTNANGEYQWSSEALAAAQEKGRAMMRNALKRGQQSPQQALLIINSNTNQKATNCIQMLQSARNHGFQTEVYRLHNFYPNHHNVAQDGVLAAYIKLNQNPLRDEIHVPAVQAMSPEQHAQIQEMTQFKNRAPQYDPARHTHITEDYLRLGQRDFSIKPSKKYPQLSVLKYARSVFYENRFDNALLEMRGIVLDPHNQIIIRPFNKVFNYSERIAANSRYPIHIADDHRLTAVVKVNGFLGCCTYVRLPENHPSHGADFDNQILYSTTGSLDSDFAKLVQRHCAQYQALFQAYPNHTFMFEITDPSDVHIIRETFGKTLIGIRNVATGEQFTEDELDQIAQQHGIARPQTLSNITFGELKALLKTVEHEGFMVFDADTGEMLFKLKSPYYLISKFLGRSNEGNLGRKLDKRHVDEEYYPLIDHIREHQATFNAMSEHEKIAFIQAFLREL</sequence>
<dbReference type="SUPFAM" id="SSF52540">
    <property type="entry name" value="P-loop containing nucleoside triphosphate hydrolases"/>
    <property type="match status" value="1"/>
</dbReference>
<proteinExistence type="predicted"/>
<dbReference type="InterPro" id="IPR027417">
    <property type="entry name" value="P-loop_NTPase"/>
</dbReference>
<feature type="domain" description="T4 RNA ligase 1-like N-terminal" evidence="1">
    <location>
        <begin position="229"/>
        <end position="432"/>
    </location>
</feature>
<gene>
    <name evidence="2" type="ORF">JDW22_06085</name>
</gene>
<evidence type="ECO:0000313" key="2">
    <source>
        <dbReference type="EMBL" id="MBK0396155.1"/>
    </source>
</evidence>
<organism evidence="2 3">
    <name type="scientific">Kingella bonacorsii</name>
    <dbReference type="NCBI Taxonomy" id="2796361"/>
    <lineage>
        <taxon>Bacteria</taxon>
        <taxon>Pseudomonadati</taxon>
        <taxon>Pseudomonadota</taxon>
        <taxon>Betaproteobacteria</taxon>
        <taxon>Neisseriales</taxon>
        <taxon>Neisseriaceae</taxon>
        <taxon>Kingella</taxon>
    </lineage>
</organism>